<feature type="signal peptide" evidence="1">
    <location>
        <begin position="1"/>
        <end position="19"/>
    </location>
</feature>
<dbReference type="AlphaFoldDB" id="A0A6A6WVV7"/>
<dbReference type="Proteomes" id="UP000799757">
    <property type="component" value="Unassembled WGS sequence"/>
</dbReference>
<gene>
    <name evidence="2" type="ORF">K505DRAFT_379181</name>
</gene>
<evidence type="ECO:0000256" key="1">
    <source>
        <dbReference type="SAM" id="SignalP"/>
    </source>
</evidence>
<dbReference type="EMBL" id="MU002254">
    <property type="protein sequence ID" value="KAF2788044.1"/>
    <property type="molecule type" value="Genomic_DNA"/>
</dbReference>
<feature type="chain" id="PRO_5025464490" description="Hypersensitive response-inducing protein" evidence="1">
    <location>
        <begin position="20"/>
        <end position="127"/>
    </location>
</feature>
<keyword evidence="1" id="KW-0732">Signal</keyword>
<protein>
    <recommendedName>
        <fullName evidence="4">Hypersensitive response-inducing protein</fullName>
    </recommendedName>
</protein>
<sequence length="127" mass="13104">MQFTASLLALALAFTGTQAAALEERQAVGVVFAQFFAGTGCEGNFVEDTAFVQDGTGACVPNTITTPFQSIRVITNTATRTLHLYSRSNCTVNAGPGLPAGNVITYAPGETGCKHPVGGIGSSQFDL</sequence>
<evidence type="ECO:0000313" key="3">
    <source>
        <dbReference type="Proteomes" id="UP000799757"/>
    </source>
</evidence>
<reference evidence="2" key="1">
    <citation type="journal article" date="2020" name="Stud. Mycol.">
        <title>101 Dothideomycetes genomes: a test case for predicting lifestyles and emergence of pathogens.</title>
        <authorList>
            <person name="Haridas S."/>
            <person name="Albert R."/>
            <person name="Binder M."/>
            <person name="Bloem J."/>
            <person name="Labutti K."/>
            <person name="Salamov A."/>
            <person name="Andreopoulos B."/>
            <person name="Baker S."/>
            <person name="Barry K."/>
            <person name="Bills G."/>
            <person name="Bluhm B."/>
            <person name="Cannon C."/>
            <person name="Castanera R."/>
            <person name="Culley D."/>
            <person name="Daum C."/>
            <person name="Ezra D."/>
            <person name="Gonzalez J."/>
            <person name="Henrissat B."/>
            <person name="Kuo A."/>
            <person name="Liang C."/>
            <person name="Lipzen A."/>
            <person name="Lutzoni F."/>
            <person name="Magnuson J."/>
            <person name="Mondo S."/>
            <person name="Nolan M."/>
            <person name="Ohm R."/>
            <person name="Pangilinan J."/>
            <person name="Park H.-J."/>
            <person name="Ramirez L."/>
            <person name="Alfaro M."/>
            <person name="Sun H."/>
            <person name="Tritt A."/>
            <person name="Yoshinaga Y."/>
            <person name="Zwiers L.-H."/>
            <person name="Turgeon B."/>
            <person name="Goodwin S."/>
            <person name="Spatafora J."/>
            <person name="Crous P."/>
            <person name="Grigoriev I."/>
        </authorList>
    </citation>
    <scope>NUCLEOTIDE SEQUENCE</scope>
    <source>
        <strain evidence="2">CBS 109.77</strain>
    </source>
</reference>
<organism evidence="2 3">
    <name type="scientific">Melanomma pulvis-pyrius CBS 109.77</name>
    <dbReference type="NCBI Taxonomy" id="1314802"/>
    <lineage>
        <taxon>Eukaryota</taxon>
        <taxon>Fungi</taxon>
        <taxon>Dikarya</taxon>
        <taxon>Ascomycota</taxon>
        <taxon>Pezizomycotina</taxon>
        <taxon>Dothideomycetes</taxon>
        <taxon>Pleosporomycetidae</taxon>
        <taxon>Pleosporales</taxon>
        <taxon>Melanommataceae</taxon>
        <taxon>Melanomma</taxon>
    </lineage>
</organism>
<proteinExistence type="predicted"/>
<keyword evidence="3" id="KW-1185">Reference proteome</keyword>
<accession>A0A6A6WVV7</accession>
<dbReference type="OrthoDB" id="3664114at2759"/>
<name>A0A6A6WVV7_9PLEO</name>
<evidence type="ECO:0008006" key="4">
    <source>
        <dbReference type="Google" id="ProtNLM"/>
    </source>
</evidence>
<evidence type="ECO:0000313" key="2">
    <source>
        <dbReference type="EMBL" id="KAF2788044.1"/>
    </source>
</evidence>